<reference evidence="2" key="1">
    <citation type="submission" date="2021-01" db="EMBL/GenBank/DDBJ databases">
        <title>Fulvivirga kasyanovii gen. nov., sp nov., a novel member of the phylum Bacteroidetes isolated from seawater in a mussel farm.</title>
        <authorList>
            <person name="Zhao L.-H."/>
            <person name="Wang Z.-J."/>
        </authorList>
    </citation>
    <scope>NUCLEOTIDE SEQUENCE</scope>
    <source>
        <strain evidence="2">2943</strain>
    </source>
</reference>
<organism evidence="2 3">
    <name type="scientific">Fulvivirga sediminis</name>
    <dbReference type="NCBI Taxonomy" id="2803949"/>
    <lineage>
        <taxon>Bacteria</taxon>
        <taxon>Pseudomonadati</taxon>
        <taxon>Bacteroidota</taxon>
        <taxon>Cytophagia</taxon>
        <taxon>Cytophagales</taxon>
        <taxon>Fulvivirgaceae</taxon>
        <taxon>Fulvivirga</taxon>
    </lineage>
</organism>
<comment type="caution">
    <text evidence="2">The sequence shown here is derived from an EMBL/GenBank/DDBJ whole genome shotgun (WGS) entry which is preliminary data.</text>
</comment>
<feature type="transmembrane region" description="Helical" evidence="1">
    <location>
        <begin position="64"/>
        <end position="82"/>
    </location>
</feature>
<feature type="transmembrane region" description="Helical" evidence="1">
    <location>
        <begin position="34"/>
        <end position="52"/>
    </location>
</feature>
<dbReference type="Pfam" id="PF17555">
    <property type="entry name" value="TssN"/>
    <property type="match status" value="1"/>
</dbReference>
<keyword evidence="1" id="KW-0472">Membrane</keyword>
<dbReference type="InterPro" id="IPR035177">
    <property type="entry name" value="TssN"/>
</dbReference>
<sequence>MITLGIVLLIITALLMTVVTKLKKLFLKDAKKFFIYMLVVIILFGVTGFLASDNVLQNLPINNFISFQVVFFLLGVLHVFGLRKIFTNLSEKPGSFWAEFLFTIVTIFIGMIGFMFICDLYKPYYTFTFLLSTTPFIIPLLIVKLFEFALLVPTPIYKKWFYPAGVTIKEPKEDELVNPLVLSFEFEKGDNSTEFSNFRLKAPERMEFGKLFYFFINDYNETHPGNGITYLDKDNNPTGWIFYTKPNWMGTPKFINYNKTIEANNLKENDVIICERVS</sequence>
<dbReference type="Proteomes" id="UP000659388">
    <property type="component" value="Unassembled WGS sequence"/>
</dbReference>
<keyword evidence="1" id="KW-1133">Transmembrane helix</keyword>
<gene>
    <name evidence="2" type="ORF">JL102_11495</name>
</gene>
<dbReference type="AlphaFoldDB" id="A0A937FA04"/>
<keyword evidence="1" id="KW-0812">Transmembrane</keyword>
<dbReference type="EMBL" id="JAESIY010000005">
    <property type="protein sequence ID" value="MBL3656758.1"/>
    <property type="molecule type" value="Genomic_DNA"/>
</dbReference>
<evidence type="ECO:0008006" key="4">
    <source>
        <dbReference type="Google" id="ProtNLM"/>
    </source>
</evidence>
<feature type="transmembrane region" description="Helical" evidence="1">
    <location>
        <begin position="129"/>
        <end position="152"/>
    </location>
</feature>
<protein>
    <recommendedName>
        <fullName evidence="4">TssN family type VI secretion system protein</fullName>
    </recommendedName>
</protein>
<feature type="transmembrane region" description="Helical" evidence="1">
    <location>
        <begin position="6"/>
        <end position="22"/>
    </location>
</feature>
<accession>A0A937FA04</accession>
<evidence type="ECO:0000313" key="2">
    <source>
        <dbReference type="EMBL" id="MBL3656758.1"/>
    </source>
</evidence>
<evidence type="ECO:0000313" key="3">
    <source>
        <dbReference type="Proteomes" id="UP000659388"/>
    </source>
</evidence>
<feature type="transmembrane region" description="Helical" evidence="1">
    <location>
        <begin position="94"/>
        <end position="117"/>
    </location>
</feature>
<evidence type="ECO:0000256" key="1">
    <source>
        <dbReference type="SAM" id="Phobius"/>
    </source>
</evidence>
<proteinExistence type="predicted"/>
<keyword evidence="3" id="KW-1185">Reference proteome</keyword>
<dbReference type="RefSeq" id="WP_202244539.1">
    <property type="nucleotide sequence ID" value="NZ_JAESIY010000005.1"/>
</dbReference>
<name>A0A937FA04_9BACT</name>